<evidence type="ECO:0000313" key="3">
    <source>
        <dbReference type="EMBL" id="TDL45264.1"/>
    </source>
</evidence>
<dbReference type="Gene3D" id="2.60.40.10">
    <property type="entry name" value="Immunoglobulins"/>
    <property type="match status" value="1"/>
</dbReference>
<proteinExistence type="predicted"/>
<name>A0A4R5YIU9_9MICO</name>
<accession>A0A4R5YIU9</accession>
<dbReference type="InterPro" id="IPR002772">
    <property type="entry name" value="Glyco_hydro_3_C"/>
</dbReference>
<dbReference type="InterPro" id="IPR013783">
    <property type="entry name" value="Ig-like_fold"/>
</dbReference>
<dbReference type="Proteomes" id="UP000295633">
    <property type="component" value="Unassembled WGS sequence"/>
</dbReference>
<dbReference type="Gene3D" id="3.40.50.1700">
    <property type="entry name" value="Glycoside hydrolase family 3 C-terminal domain"/>
    <property type="match status" value="1"/>
</dbReference>
<evidence type="ECO:0000256" key="1">
    <source>
        <dbReference type="ARBA" id="ARBA00022801"/>
    </source>
</evidence>
<organism evidence="3 4">
    <name type="scientific">Microbacterium oleivorans</name>
    <dbReference type="NCBI Taxonomy" id="273677"/>
    <lineage>
        <taxon>Bacteria</taxon>
        <taxon>Bacillati</taxon>
        <taxon>Actinomycetota</taxon>
        <taxon>Actinomycetes</taxon>
        <taxon>Micrococcales</taxon>
        <taxon>Microbacteriaceae</taxon>
        <taxon>Microbacterium</taxon>
    </lineage>
</organism>
<feature type="domain" description="Fibronectin type III-like" evidence="2">
    <location>
        <begin position="685"/>
        <end position="754"/>
    </location>
</feature>
<dbReference type="AlphaFoldDB" id="A0A4R5YIU9"/>
<dbReference type="Pfam" id="PF00933">
    <property type="entry name" value="Glyco_hydro_3"/>
    <property type="match status" value="1"/>
</dbReference>
<dbReference type="InterPro" id="IPR026891">
    <property type="entry name" value="Fn3-like"/>
</dbReference>
<protein>
    <submittedName>
        <fullName evidence="3">Beta-glucosidase</fullName>
    </submittedName>
</protein>
<dbReference type="InterPro" id="IPR001764">
    <property type="entry name" value="Glyco_hydro_3_N"/>
</dbReference>
<evidence type="ECO:0000259" key="2">
    <source>
        <dbReference type="SMART" id="SM01217"/>
    </source>
</evidence>
<sequence>MNDDYLPYRDATQPVGVRVRDLLDRMTLEEKAAQIASPFGTAVDAHNPPVSGWGTATAAIAALNLPPREAAARVNELQRKHIEDTRLGIPVLLAEEALLGFKVQGATTFPDAIAQAATWDPQLIEEMASEIGTQMTVLGARMALSPLADVARDPRWGRVGETYGEDPYLVGATASAFVRGLQTSVPGSPVIAALKHFVAYGASDGGRNTEPAPVGDRQLREFYGLPFHMAIRDGGADGIMPSYNDLDGVPVTGSSKLLDGLLREEYGFDGLVISDLDAIGQLHTKHGTSDSFVAAFADAIRAGVDIDLDNRVSTDRVVKAVESGLLTEAELDRAVAAILRAKFRLGLFERPYVDVESVPETLDSPAARSLARKVAERSIVLLKNDSGNGAPLLPLSDEVGTIAVIGPNAHRPMGQLGHYAYQVLDSMTKRFALAANPQARVEDVEELRGKTGADDAMLLVDTVPLVTFLDGIRDRLGDNATVLYEPGCPVERADRSGIPAAVEAARRADVAVVVVGDQAGINGFGTVGEGLDSATCELPGVQRELVEAILGTGTPTVVVLSHARPYVLRWLADRAPAIMSAWLGGEEAGAAAAAVLFGDVNPAGRLPIAMLENVGAAPVPYWRSLQTADSYVDGSAGALFPFGHGLSYTQFAYTELRLQSPEANTDGVIRCTFTVTNTGDREGDEVVQIYGRDLVGRTVRRTRVLLGFQRLELAAGEERQVLVEIPAEMFALWDPEDGWVVEPGAVRLFVGGSSASTPLRGRIELVGPVHHSGRNRALWSTVTLDGEMPEESPDEAQTATRAKTAALTTESTIGDWLEHPNGRTLLLEALGGVDEDALAQAVGLTLDQLVMYSQGVLSAELAAELLNRANAA</sequence>
<reference evidence="3 4" key="1">
    <citation type="submission" date="2019-03" db="EMBL/GenBank/DDBJ databases">
        <title>Genome Sequencing and Assembly of Various Microbes Isolated from Partially Reclaimed Soil and Acid Mine Drainage (AMD) Site.</title>
        <authorList>
            <person name="Steinbock B."/>
            <person name="Bechtold R."/>
            <person name="Sevigny J.L."/>
            <person name="Thomas D."/>
            <person name="Cuthill L.R."/>
            <person name="Aveiro Johannsen E.J."/>
            <person name="Thomas K."/>
            <person name="Ghosh A."/>
        </authorList>
    </citation>
    <scope>NUCLEOTIDE SEQUENCE [LARGE SCALE GENOMIC DNA]</scope>
    <source>
        <strain evidence="3 4">F-B2</strain>
    </source>
</reference>
<dbReference type="SUPFAM" id="SSF51445">
    <property type="entry name" value="(Trans)glycosidases"/>
    <property type="match status" value="1"/>
</dbReference>
<dbReference type="InterPro" id="IPR017853">
    <property type="entry name" value="GH"/>
</dbReference>
<dbReference type="InterPro" id="IPR036881">
    <property type="entry name" value="Glyco_hydro_3_C_sf"/>
</dbReference>
<dbReference type="GO" id="GO:0008422">
    <property type="term" value="F:beta-glucosidase activity"/>
    <property type="evidence" value="ECO:0007669"/>
    <property type="project" value="TreeGrafter"/>
</dbReference>
<evidence type="ECO:0000313" key="4">
    <source>
        <dbReference type="Proteomes" id="UP000295633"/>
    </source>
</evidence>
<dbReference type="Pfam" id="PF14310">
    <property type="entry name" value="Fn3-like"/>
    <property type="match status" value="1"/>
</dbReference>
<dbReference type="Pfam" id="PF01915">
    <property type="entry name" value="Glyco_hydro_3_C"/>
    <property type="match status" value="1"/>
</dbReference>
<keyword evidence="1" id="KW-0378">Hydrolase</keyword>
<dbReference type="GO" id="GO:0009251">
    <property type="term" value="P:glucan catabolic process"/>
    <property type="evidence" value="ECO:0007669"/>
    <property type="project" value="TreeGrafter"/>
</dbReference>
<dbReference type="PANTHER" id="PTHR30620:SF123">
    <property type="entry name" value="BETA-XYLOSIDASE"/>
    <property type="match status" value="1"/>
</dbReference>
<dbReference type="PANTHER" id="PTHR30620">
    <property type="entry name" value="PERIPLASMIC BETA-GLUCOSIDASE-RELATED"/>
    <property type="match status" value="1"/>
</dbReference>
<dbReference type="Gene3D" id="3.20.20.300">
    <property type="entry name" value="Glycoside hydrolase, family 3, N-terminal domain"/>
    <property type="match status" value="1"/>
</dbReference>
<dbReference type="InterPro" id="IPR051915">
    <property type="entry name" value="Cellulose_Degrad_GH3"/>
</dbReference>
<dbReference type="SMART" id="SM01217">
    <property type="entry name" value="Fn3_like"/>
    <property type="match status" value="1"/>
</dbReference>
<dbReference type="EMBL" id="SMZX01000001">
    <property type="protein sequence ID" value="TDL45264.1"/>
    <property type="molecule type" value="Genomic_DNA"/>
</dbReference>
<dbReference type="PRINTS" id="PR00133">
    <property type="entry name" value="GLHYDRLASE3"/>
</dbReference>
<gene>
    <name evidence="3" type="ORF">E2R54_02020</name>
</gene>
<comment type="caution">
    <text evidence="3">The sequence shown here is derived from an EMBL/GenBank/DDBJ whole genome shotgun (WGS) entry which is preliminary data.</text>
</comment>
<dbReference type="InterPro" id="IPR036962">
    <property type="entry name" value="Glyco_hydro_3_N_sf"/>
</dbReference>
<dbReference type="RefSeq" id="WP_133398500.1">
    <property type="nucleotide sequence ID" value="NZ_SMZX01000001.1"/>
</dbReference>
<dbReference type="SUPFAM" id="SSF52279">
    <property type="entry name" value="Beta-D-glucan exohydrolase, C-terminal domain"/>
    <property type="match status" value="1"/>
</dbReference>